<dbReference type="Pfam" id="PF08245">
    <property type="entry name" value="Mur_ligase_M"/>
    <property type="match status" value="1"/>
</dbReference>
<evidence type="ECO:0000313" key="5">
    <source>
        <dbReference type="EMBL" id="SVA42690.1"/>
    </source>
</evidence>
<dbReference type="GO" id="GO:0008360">
    <property type="term" value="P:regulation of cell shape"/>
    <property type="evidence" value="ECO:0007669"/>
    <property type="project" value="InterPro"/>
</dbReference>
<proteinExistence type="inferred from homology"/>
<dbReference type="SUPFAM" id="SSF63418">
    <property type="entry name" value="MurE/MurF N-terminal domain"/>
    <property type="match status" value="1"/>
</dbReference>
<dbReference type="GO" id="GO:0016881">
    <property type="term" value="F:acid-amino acid ligase activity"/>
    <property type="evidence" value="ECO:0007669"/>
    <property type="project" value="InterPro"/>
</dbReference>
<dbReference type="HAMAP" id="MF_00208">
    <property type="entry name" value="MurE"/>
    <property type="match status" value="1"/>
</dbReference>
<dbReference type="GO" id="GO:0005737">
    <property type="term" value="C:cytoplasm"/>
    <property type="evidence" value="ECO:0007669"/>
    <property type="project" value="InterPro"/>
</dbReference>
<dbReference type="Pfam" id="PF01225">
    <property type="entry name" value="Mur_ligase"/>
    <property type="match status" value="1"/>
</dbReference>
<dbReference type="Pfam" id="PF02875">
    <property type="entry name" value="Mur_ligase_C"/>
    <property type="match status" value="1"/>
</dbReference>
<name>A0A381VQU3_9ZZZZ</name>
<dbReference type="InterPro" id="IPR004101">
    <property type="entry name" value="Mur_ligase_C"/>
</dbReference>
<evidence type="ECO:0000256" key="1">
    <source>
        <dbReference type="ARBA" id="ARBA00005898"/>
    </source>
</evidence>
<dbReference type="EMBL" id="UINC01009522">
    <property type="protein sequence ID" value="SVA42690.1"/>
    <property type="molecule type" value="Genomic_DNA"/>
</dbReference>
<gene>
    <name evidence="5" type="ORF">METZ01_LOCUS95544</name>
</gene>
<dbReference type="InterPro" id="IPR036565">
    <property type="entry name" value="Mur-like_cat_sf"/>
</dbReference>
<dbReference type="InterPro" id="IPR036615">
    <property type="entry name" value="Mur_ligase_C_dom_sf"/>
</dbReference>
<evidence type="ECO:0000259" key="3">
    <source>
        <dbReference type="Pfam" id="PF02875"/>
    </source>
</evidence>
<dbReference type="NCBIfam" id="NF001126">
    <property type="entry name" value="PRK00139.1-4"/>
    <property type="match status" value="1"/>
</dbReference>
<dbReference type="InterPro" id="IPR035911">
    <property type="entry name" value="MurE/MurF_N"/>
</dbReference>
<feature type="domain" description="Mur ligase C-terminal" evidence="3">
    <location>
        <begin position="299"/>
        <end position="424"/>
    </location>
</feature>
<comment type="similarity">
    <text evidence="1">Belongs to the MurCDEF family. MurE subfamily.</text>
</comment>
<reference evidence="5" key="1">
    <citation type="submission" date="2018-05" db="EMBL/GenBank/DDBJ databases">
        <authorList>
            <person name="Lanie J.A."/>
            <person name="Ng W.-L."/>
            <person name="Kazmierczak K.M."/>
            <person name="Andrzejewski T.M."/>
            <person name="Davidsen T.M."/>
            <person name="Wayne K.J."/>
            <person name="Tettelin H."/>
            <person name="Glass J.I."/>
            <person name="Rusch D."/>
            <person name="Podicherti R."/>
            <person name="Tsui H.-C.T."/>
            <person name="Winkler M.E."/>
        </authorList>
    </citation>
    <scope>NUCLEOTIDE SEQUENCE</scope>
</reference>
<accession>A0A381VQU3</accession>
<dbReference type="GO" id="GO:0005524">
    <property type="term" value="F:ATP binding"/>
    <property type="evidence" value="ECO:0007669"/>
    <property type="project" value="InterPro"/>
</dbReference>
<dbReference type="AlphaFoldDB" id="A0A381VQU3"/>
<protein>
    <recommendedName>
        <fullName evidence="6">Mur ligase central domain-containing protein</fullName>
    </recommendedName>
</protein>
<feature type="domain" description="Mur ligase N-terminal catalytic" evidence="2">
    <location>
        <begin position="11"/>
        <end position="69"/>
    </location>
</feature>
<dbReference type="PANTHER" id="PTHR23135">
    <property type="entry name" value="MUR LIGASE FAMILY MEMBER"/>
    <property type="match status" value="1"/>
</dbReference>
<dbReference type="InterPro" id="IPR000713">
    <property type="entry name" value="Mur_ligase_N"/>
</dbReference>
<dbReference type="GO" id="GO:0051301">
    <property type="term" value="P:cell division"/>
    <property type="evidence" value="ECO:0007669"/>
    <property type="project" value="InterPro"/>
</dbReference>
<evidence type="ECO:0000259" key="4">
    <source>
        <dbReference type="Pfam" id="PF08245"/>
    </source>
</evidence>
<dbReference type="InterPro" id="IPR005761">
    <property type="entry name" value="UDP-N-AcMur-Glu-dNH2Pim_ligase"/>
</dbReference>
<organism evidence="5">
    <name type="scientific">marine metagenome</name>
    <dbReference type="NCBI Taxonomy" id="408172"/>
    <lineage>
        <taxon>unclassified sequences</taxon>
        <taxon>metagenomes</taxon>
        <taxon>ecological metagenomes</taxon>
    </lineage>
</organism>
<evidence type="ECO:0000259" key="2">
    <source>
        <dbReference type="Pfam" id="PF01225"/>
    </source>
</evidence>
<feature type="domain" description="Mur ligase central" evidence="4">
    <location>
        <begin position="94"/>
        <end position="275"/>
    </location>
</feature>
<sequence length="457" mass="49619">MLDGNQVDTEVKRVIHDSREIIEGDIFCCLRGEVTDGHNYIQEAIDSGASALLAEEVSEFNIPTFLVENVRAVLPRVASRIVGDPSKEISVVGVTGTNGKTSVVSMLAEILRTHKIPTATIGTLMGMLTTPESPELQRELRKYCSDGVEVVALEVSSHSLVQKRVNETYFSSVAFTNLSHDHLDFHGNMENYHLAKGLLFSREFSERAVIATDSEYGRSYFEKAISSGMEVEALSLKNRNVVFEQRSSSFDWRGERVTIPLGGPFAFSNALVSAEIAIQLGLGIEEVIAGLNSLNGISGRFEPVPIAQESSAIIDYAHTPSALAELLEGCRKIVVGRIILVFGCGGDRDSEKRPLMGRAASAGADVNILTSDNPRGEDAEKIISEIASGMAVKPQIIEVDRRKAIERAVNEAESGDLIVVAGRGHEEYQEIDGKKIPFSDKTVLLDVVSKSPSSGER</sequence>
<dbReference type="Gene3D" id="3.40.1390.10">
    <property type="entry name" value="MurE/MurF, N-terminal domain"/>
    <property type="match status" value="1"/>
</dbReference>
<dbReference type="SUPFAM" id="SSF53244">
    <property type="entry name" value="MurD-like peptide ligases, peptide-binding domain"/>
    <property type="match status" value="1"/>
</dbReference>
<dbReference type="NCBIfam" id="TIGR01085">
    <property type="entry name" value="murE"/>
    <property type="match status" value="1"/>
</dbReference>
<dbReference type="PANTHER" id="PTHR23135:SF4">
    <property type="entry name" value="UDP-N-ACETYLMURAMOYL-L-ALANYL-D-GLUTAMATE--2,6-DIAMINOPIMELATE LIGASE MURE HOMOLOG, CHLOROPLASTIC"/>
    <property type="match status" value="1"/>
</dbReference>
<dbReference type="InterPro" id="IPR013221">
    <property type="entry name" value="Mur_ligase_cen"/>
</dbReference>
<dbReference type="Gene3D" id="3.40.1190.10">
    <property type="entry name" value="Mur-like, catalytic domain"/>
    <property type="match status" value="1"/>
</dbReference>
<dbReference type="SUPFAM" id="SSF53623">
    <property type="entry name" value="MurD-like peptide ligases, catalytic domain"/>
    <property type="match status" value="1"/>
</dbReference>
<evidence type="ECO:0008006" key="6">
    <source>
        <dbReference type="Google" id="ProtNLM"/>
    </source>
</evidence>
<dbReference type="Gene3D" id="3.90.190.20">
    <property type="entry name" value="Mur ligase, C-terminal domain"/>
    <property type="match status" value="1"/>
</dbReference>